<evidence type="ECO:0000313" key="1">
    <source>
        <dbReference type="EMBL" id="EMS52168.1"/>
    </source>
</evidence>
<dbReference type="OMA" id="CEIKDAY"/>
<organism evidence="1">
    <name type="scientific">Triticum urartu</name>
    <name type="common">Red wild einkorn</name>
    <name type="synonym">Crithodium urartu</name>
    <dbReference type="NCBI Taxonomy" id="4572"/>
    <lineage>
        <taxon>Eukaryota</taxon>
        <taxon>Viridiplantae</taxon>
        <taxon>Streptophyta</taxon>
        <taxon>Embryophyta</taxon>
        <taxon>Tracheophyta</taxon>
        <taxon>Spermatophyta</taxon>
        <taxon>Magnoliopsida</taxon>
        <taxon>Liliopsida</taxon>
        <taxon>Poales</taxon>
        <taxon>Poaceae</taxon>
        <taxon>BOP clade</taxon>
        <taxon>Pooideae</taxon>
        <taxon>Triticodae</taxon>
        <taxon>Triticeae</taxon>
        <taxon>Triticinae</taxon>
        <taxon>Triticum</taxon>
    </lineage>
</organism>
<sequence>MALQHGTVPLFGASHLLIHLQESCCLSGTGSSTVPYDIITVARSQLLDSSEVGTSSRFFFFAARHILHQKIHYIRLQAKFRSKHPIPMCEIKDAYRHAERTVWPEEDEDIVY</sequence>
<accession>M7YNL6</accession>
<protein>
    <submittedName>
        <fullName evidence="1">Uncharacterized protein</fullName>
    </submittedName>
</protein>
<gene>
    <name evidence="1" type="ORF">TRIUR3_13489</name>
</gene>
<name>M7YNL6_TRIUA</name>
<dbReference type="EMBL" id="KD210757">
    <property type="protein sequence ID" value="EMS52168.1"/>
    <property type="molecule type" value="Genomic_DNA"/>
</dbReference>
<dbReference type="AlphaFoldDB" id="M7YNL6"/>
<proteinExistence type="predicted"/>
<reference evidence="1" key="1">
    <citation type="journal article" date="2013" name="Nature">
        <title>Draft genome of the wheat A-genome progenitor Triticum urartu.</title>
        <authorList>
            <person name="Ling H.Q."/>
            <person name="Zhao S."/>
            <person name="Liu D."/>
            <person name="Wang J."/>
            <person name="Sun H."/>
            <person name="Zhang C."/>
            <person name="Fan H."/>
            <person name="Li D."/>
            <person name="Dong L."/>
            <person name="Tao Y."/>
            <person name="Gao C."/>
            <person name="Wu H."/>
            <person name="Li Y."/>
            <person name="Cui Y."/>
            <person name="Guo X."/>
            <person name="Zheng S."/>
            <person name="Wang B."/>
            <person name="Yu K."/>
            <person name="Liang Q."/>
            <person name="Yang W."/>
            <person name="Lou X."/>
            <person name="Chen J."/>
            <person name="Feng M."/>
            <person name="Jian J."/>
            <person name="Zhang X."/>
            <person name="Luo G."/>
            <person name="Jiang Y."/>
            <person name="Liu J."/>
            <person name="Wang Z."/>
            <person name="Sha Y."/>
            <person name="Zhang B."/>
            <person name="Wu H."/>
            <person name="Tang D."/>
            <person name="Shen Q."/>
            <person name="Xue P."/>
            <person name="Zou S."/>
            <person name="Wang X."/>
            <person name="Liu X."/>
            <person name="Wang F."/>
            <person name="Yang Y."/>
            <person name="An X."/>
            <person name="Dong Z."/>
            <person name="Zhang K."/>
            <person name="Zhang X."/>
            <person name="Luo M.C."/>
            <person name="Dvorak J."/>
            <person name="Tong Y."/>
            <person name="Wang J."/>
            <person name="Yang H."/>
            <person name="Li Z."/>
            <person name="Wang D."/>
            <person name="Zhang A."/>
            <person name="Wang J."/>
        </authorList>
    </citation>
    <scope>NUCLEOTIDE SEQUENCE</scope>
</reference>